<evidence type="ECO:0000313" key="2">
    <source>
        <dbReference type="EMBL" id="CAF1470223.1"/>
    </source>
</evidence>
<dbReference type="AlphaFoldDB" id="A0A815R062"/>
<protein>
    <recommendedName>
        <fullName evidence="1">Aminotransferase class V domain-containing protein</fullName>
    </recommendedName>
</protein>
<keyword evidence="4" id="KW-1185">Reference proteome</keyword>
<dbReference type="InterPro" id="IPR015424">
    <property type="entry name" value="PyrdxlP-dep_Trfase"/>
</dbReference>
<dbReference type="Proteomes" id="UP000663877">
    <property type="component" value="Unassembled WGS sequence"/>
</dbReference>
<evidence type="ECO:0000313" key="3">
    <source>
        <dbReference type="EMBL" id="CAF1635551.1"/>
    </source>
</evidence>
<evidence type="ECO:0000313" key="4">
    <source>
        <dbReference type="Proteomes" id="UP000663832"/>
    </source>
</evidence>
<dbReference type="Pfam" id="PF00266">
    <property type="entry name" value="Aminotran_5"/>
    <property type="match status" value="1"/>
</dbReference>
<dbReference type="EMBL" id="CAJNOI010002332">
    <property type="protein sequence ID" value="CAF1470223.1"/>
    <property type="molecule type" value="Genomic_DNA"/>
</dbReference>
<dbReference type="InterPro" id="IPR015421">
    <property type="entry name" value="PyrdxlP-dep_Trfase_major"/>
</dbReference>
<sequence>MVRIATTQQGILDKAVLEEKLQHFSKLNKRIICSLNAASNISGILTDVEAISTLVHEHSGFVLWDYATAAPYVKIDMNSSPTAYKDAIFISTHKFVGGPGTPGLLIAKKNLFSLKAPKSCGGGTVNFVTRTCHEYNHNIEIREEGGTPDIVGCIRAGLVFQLKDSIDMNYLLSREDELCKRFYRRFKKNDTLILLGSQTAPRLPIFSFLIYVPGVCKYLHHNFVCLLLNDLFGIQVRSGCACAGPYALDLLNIDDVKTDIYCKFMTEDA</sequence>
<dbReference type="SUPFAM" id="SSF53383">
    <property type="entry name" value="PLP-dependent transferases"/>
    <property type="match status" value="1"/>
</dbReference>
<dbReference type="OrthoDB" id="420046at2759"/>
<dbReference type="PANTHER" id="PTHR43686:SF1">
    <property type="entry name" value="AMINOTRAN_5 DOMAIN-CONTAINING PROTEIN"/>
    <property type="match status" value="1"/>
</dbReference>
<name>A0A815R062_9BILA</name>
<reference evidence="2" key="1">
    <citation type="submission" date="2021-02" db="EMBL/GenBank/DDBJ databases">
        <authorList>
            <person name="Nowell W R."/>
        </authorList>
    </citation>
    <scope>NUCLEOTIDE SEQUENCE</scope>
</reference>
<organism evidence="2 5">
    <name type="scientific">Adineta steineri</name>
    <dbReference type="NCBI Taxonomy" id="433720"/>
    <lineage>
        <taxon>Eukaryota</taxon>
        <taxon>Metazoa</taxon>
        <taxon>Spiralia</taxon>
        <taxon>Gnathifera</taxon>
        <taxon>Rotifera</taxon>
        <taxon>Eurotatoria</taxon>
        <taxon>Bdelloidea</taxon>
        <taxon>Adinetida</taxon>
        <taxon>Adinetidae</taxon>
        <taxon>Adineta</taxon>
    </lineage>
</organism>
<feature type="non-terminal residue" evidence="2">
    <location>
        <position position="1"/>
    </location>
</feature>
<accession>A0A815R062</accession>
<dbReference type="Gene3D" id="3.40.640.10">
    <property type="entry name" value="Type I PLP-dependent aspartate aminotransferase-like (Major domain)"/>
    <property type="match status" value="1"/>
</dbReference>
<evidence type="ECO:0000313" key="5">
    <source>
        <dbReference type="Proteomes" id="UP000663877"/>
    </source>
</evidence>
<dbReference type="InterPro" id="IPR015422">
    <property type="entry name" value="PyrdxlP-dep_Trfase_small"/>
</dbReference>
<comment type="caution">
    <text evidence="2">The sequence shown here is derived from an EMBL/GenBank/DDBJ whole genome shotgun (WGS) entry which is preliminary data.</text>
</comment>
<dbReference type="Proteomes" id="UP000663832">
    <property type="component" value="Unassembled WGS sequence"/>
</dbReference>
<evidence type="ECO:0000259" key="1">
    <source>
        <dbReference type="Pfam" id="PF00266"/>
    </source>
</evidence>
<dbReference type="Gene3D" id="3.90.1150.10">
    <property type="entry name" value="Aspartate Aminotransferase, domain 1"/>
    <property type="match status" value="1"/>
</dbReference>
<feature type="domain" description="Aminotransferase class V" evidence="1">
    <location>
        <begin position="6"/>
        <end position="247"/>
    </location>
</feature>
<proteinExistence type="predicted"/>
<dbReference type="PANTHER" id="PTHR43686">
    <property type="entry name" value="SULFURTRANSFERASE-RELATED"/>
    <property type="match status" value="1"/>
</dbReference>
<dbReference type="EMBL" id="CAJNOM010002648">
    <property type="protein sequence ID" value="CAF1635551.1"/>
    <property type="molecule type" value="Genomic_DNA"/>
</dbReference>
<gene>
    <name evidence="2" type="ORF">BJG266_LOCUS41483</name>
    <name evidence="3" type="ORF">QVE165_LOCUS58345</name>
</gene>
<dbReference type="InterPro" id="IPR000192">
    <property type="entry name" value="Aminotrans_V_dom"/>
</dbReference>